<name>A0A2A2JWQ6_9BILA</name>
<organism evidence="2 3">
    <name type="scientific">Diploscapter pachys</name>
    <dbReference type="NCBI Taxonomy" id="2018661"/>
    <lineage>
        <taxon>Eukaryota</taxon>
        <taxon>Metazoa</taxon>
        <taxon>Ecdysozoa</taxon>
        <taxon>Nematoda</taxon>
        <taxon>Chromadorea</taxon>
        <taxon>Rhabditida</taxon>
        <taxon>Rhabditina</taxon>
        <taxon>Rhabditomorpha</taxon>
        <taxon>Rhabditoidea</taxon>
        <taxon>Rhabditidae</taxon>
        <taxon>Diploscapter</taxon>
    </lineage>
</organism>
<comment type="caution">
    <text evidence="2">The sequence shown here is derived from an EMBL/GenBank/DDBJ whole genome shotgun (WGS) entry which is preliminary data.</text>
</comment>
<proteinExistence type="predicted"/>
<dbReference type="AlphaFoldDB" id="A0A2A2JWQ6"/>
<sequence length="394" mass="43675">MLRTRHKQQAINRIVLDARRRENAGDSAVISDVSPLAKRVLGGCVRADEPGSKPRLEIRPGTVIFDSGKISEHLAEQLMIARQYAFPRQLDDAIRVVGEQKGGVSEFLGELPETSRRRSCPRSRRAKNLPPAEGAVGHDGGPGRLCQIHGDLEVWLHLHQTHLAAFLAAVEDAALQRRQRVFLLQPVQLGPYASNLGRIEAGKILPQPGLLRVLGPHKRIAHEVGAHQFFQPRFSAETDVDASGALLGHRHGFAAEMIVEGPWVRDEVDQSGVHKRHDVEEEGHGLQKFEMIAARMLGRPELLGDGAGVDERGLDDQLAEIERRTQREFDDGLRMERSGVDRARTPVSLVIGQLAPDRRPVLARVETQDRQDAAMKDQIALANATLCPAWPQRR</sequence>
<evidence type="ECO:0000313" key="3">
    <source>
        <dbReference type="Proteomes" id="UP000218231"/>
    </source>
</evidence>
<evidence type="ECO:0000313" key="2">
    <source>
        <dbReference type="EMBL" id="PAV66127.1"/>
    </source>
</evidence>
<dbReference type="Proteomes" id="UP000218231">
    <property type="component" value="Unassembled WGS sequence"/>
</dbReference>
<gene>
    <name evidence="2" type="ORF">WR25_05446</name>
</gene>
<reference evidence="2 3" key="1">
    <citation type="journal article" date="2017" name="Curr. Biol.">
        <title>Genome architecture and evolution of a unichromosomal asexual nematode.</title>
        <authorList>
            <person name="Fradin H."/>
            <person name="Zegar C."/>
            <person name="Gutwein M."/>
            <person name="Lucas J."/>
            <person name="Kovtun M."/>
            <person name="Corcoran D."/>
            <person name="Baugh L.R."/>
            <person name="Kiontke K."/>
            <person name="Gunsalus K."/>
            <person name="Fitch D.H."/>
            <person name="Piano F."/>
        </authorList>
    </citation>
    <scope>NUCLEOTIDE SEQUENCE [LARGE SCALE GENOMIC DNA]</scope>
    <source>
        <strain evidence="2">PF1309</strain>
    </source>
</reference>
<feature type="compositionally biased region" description="Basic residues" evidence="1">
    <location>
        <begin position="117"/>
        <end position="127"/>
    </location>
</feature>
<keyword evidence="3" id="KW-1185">Reference proteome</keyword>
<accession>A0A2A2JWQ6</accession>
<dbReference type="EMBL" id="LIAE01010154">
    <property type="protein sequence ID" value="PAV66127.1"/>
    <property type="molecule type" value="Genomic_DNA"/>
</dbReference>
<evidence type="ECO:0000256" key="1">
    <source>
        <dbReference type="SAM" id="MobiDB-lite"/>
    </source>
</evidence>
<protein>
    <submittedName>
        <fullName evidence="2">Uncharacterized protein</fullName>
    </submittedName>
</protein>
<feature type="region of interest" description="Disordered" evidence="1">
    <location>
        <begin position="112"/>
        <end position="140"/>
    </location>
</feature>